<reference evidence="3" key="1">
    <citation type="submission" date="2021-01" db="EMBL/GenBank/DDBJ databases">
        <authorList>
            <person name="Corre E."/>
            <person name="Pelletier E."/>
            <person name="Niang G."/>
            <person name="Scheremetjew M."/>
            <person name="Finn R."/>
            <person name="Kale V."/>
            <person name="Holt S."/>
            <person name="Cochrane G."/>
            <person name="Meng A."/>
            <person name="Brown T."/>
            <person name="Cohen L."/>
        </authorList>
    </citation>
    <scope>NUCLEOTIDE SEQUENCE</scope>
    <source>
        <strain evidence="3">CCMP 410</strain>
    </source>
</reference>
<feature type="region of interest" description="Disordered" evidence="2">
    <location>
        <begin position="244"/>
        <end position="303"/>
    </location>
</feature>
<evidence type="ECO:0000256" key="2">
    <source>
        <dbReference type="SAM" id="MobiDB-lite"/>
    </source>
</evidence>
<gene>
    <name evidence="3" type="ORF">GOCE00092_LOCUS19525</name>
</gene>
<feature type="compositionally biased region" description="Polar residues" evidence="2">
    <location>
        <begin position="122"/>
        <end position="131"/>
    </location>
</feature>
<dbReference type="AlphaFoldDB" id="A0A7S1VDW6"/>
<evidence type="ECO:0000313" key="3">
    <source>
        <dbReference type="EMBL" id="CAD9296529.1"/>
    </source>
</evidence>
<feature type="compositionally biased region" description="Low complexity" evidence="2">
    <location>
        <begin position="132"/>
        <end position="151"/>
    </location>
</feature>
<feature type="coiled-coil region" evidence="1">
    <location>
        <begin position="61"/>
        <end position="95"/>
    </location>
</feature>
<sequence>MTTTVNTTTSEQHQDDLLTDYHEELVRNLRIELKVKEDMLQSGSMQLSDVQQQYSELLILQKQQQSQLEAIQQANLKLQQELQETHQDLEQSRRDVICLSGELQQYANTKNQNKLEEELNGIESSNNSNNQGMPPTRPTTSGSTGGEASSSDWFVLPREVRQLQEQLKRCRTQQTKLTQAHSLEVESLVTQLQEAQTRSNYHEQQLREHLLQTEKTTIRVRKEHDQQVRKLGQEYERKLVASIKQQRERQLARRKPSSSKSVTSSTNPATNGGGGRRMSDGSSDEGATTSSTGSESGSSCDSDDFLDLLADEVVTFTRAEWSGREAAQEKTIQKLMAKIEDLEETVSKQKHQHQQQLPRPPLIPPSSPGGGGSVRTTNSLTSGWPSLPGFSRHGSTSTFSNNNANISSNRSVMTMPGRTSIFTASMHG</sequence>
<dbReference type="EMBL" id="HBGK01037671">
    <property type="protein sequence ID" value="CAD9296529.1"/>
    <property type="molecule type" value="Transcribed_RNA"/>
</dbReference>
<protein>
    <submittedName>
        <fullName evidence="3">Uncharacterized protein</fullName>
    </submittedName>
</protein>
<feature type="compositionally biased region" description="Low complexity" evidence="2">
    <location>
        <begin position="395"/>
        <end position="411"/>
    </location>
</feature>
<evidence type="ECO:0000256" key="1">
    <source>
        <dbReference type="SAM" id="Coils"/>
    </source>
</evidence>
<accession>A0A7S1VDW6</accession>
<name>A0A7S1VDW6_9STRA</name>
<feature type="region of interest" description="Disordered" evidence="2">
    <location>
        <begin position="344"/>
        <end position="411"/>
    </location>
</feature>
<keyword evidence="1" id="KW-0175">Coiled coil</keyword>
<feature type="compositionally biased region" description="Pro residues" evidence="2">
    <location>
        <begin position="358"/>
        <end position="367"/>
    </location>
</feature>
<organism evidence="3">
    <name type="scientific">Grammatophora oceanica</name>
    <dbReference type="NCBI Taxonomy" id="210454"/>
    <lineage>
        <taxon>Eukaryota</taxon>
        <taxon>Sar</taxon>
        <taxon>Stramenopiles</taxon>
        <taxon>Ochrophyta</taxon>
        <taxon>Bacillariophyta</taxon>
        <taxon>Fragilariophyceae</taxon>
        <taxon>Fragilariophycidae</taxon>
        <taxon>Rhabdonematales</taxon>
        <taxon>Grammatophoraceae</taxon>
        <taxon>Grammatophora</taxon>
    </lineage>
</organism>
<feature type="region of interest" description="Disordered" evidence="2">
    <location>
        <begin position="122"/>
        <end position="152"/>
    </location>
</feature>
<feature type="compositionally biased region" description="Low complexity" evidence="2">
    <location>
        <begin position="280"/>
        <end position="300"/>
    </location>
</feature>
<proteinExistence type="predicted"/>